<accession>A0A2G1XGG0</accession>
<reference evidence="2 3" key="1">
    <citation type="journal article" date="2017" name="Biochemistry">
        <title>Identification of the Biosynthetic Pathway for the Antibiotic Bicyclomycin.</title>
        <authorList>
            <person name="Patteson J."/>
            <person name="Cai W."/>
            <person name="Johnson R.A."/>
            <person name="Santa Maria K."/>
            <person name="Li B."/>
        </authorList>
    </citation>
    <scope>NUCLEOTIDE SEQUENCE [LARGE SCALE GENOMIC DNA]</scope>
    <source>
        <strain evidence="2 3">ATCC 21532</strain>
    </source>
</reference>
<sequence length="67" mass="7770">MSYRDRRSTSDAAEDQRLTGKLLHDAQTYSYRDDADPEFTSIVMRGCGTSQRGDYPPKGHDYPRRDR</sequence>
<dbReference type="OrthoDB" id="4251660at2"/>
<evidence type="ECO:0000256" key="1">
    <source>
        <dbReference type="SAM" id="MobiDB-lite"/>
    </source>
</evidence>
<name>A0A2G1XGG0_STRCJ</name>
<feature type="region of interest" description="Disordered" evidence="1">
    <location>
        <begin position="46"/>
        <end position="67"/>
    </location>
</feature>
<dbReference type="Proteomes" id="UP000222531">
    <property type="component" value="Unassembled WGS sequence"/>
</dbReference>
<protein>
    <submittedName>
        <fullName evidence="2">Uncharacterized protein</fullName>
    </submittedName>
</protein>
<proteinExistence type="predicted"/>
<keyword evidence="3" id="KW-1185">Reference proteome</keyword>
<evidence type="ECO:0000313" key="3">
    <source>
        <dbReference type="Proteomes" id="UP000222531"/>
    </source>
</evidence>
<dbReference type="RefSeq" id="WP_099200804.1">
    <property type="nucleotide sequence ID" value="NZ_JBIRXA010000001.1"/>
</dbReference>
<dbReference type="AlphaFoldDB" id="A0A2G1XGG0"/>
<dbReference type="EMBL" id="NHZO01000151">
    <property type="protein sequence ID" value="PHQ50317.1"/>
    <property type="molecule type" value="Genomic_DNA"/>
</dbReference>
<gene>
    <name evidence="2" type="ORF">BLA24_22475</name>
</gene>
<comment type="caution">
    <text evidence="2">The sequence shown here is derived from an EMBL/GenBank/DDBJ whole genome shotgun (WGS) entry which is preliminary data.</text>
</comment>
<feature type="compositionally biased region" description="Basic and acidic residues" evidence="1">
    <location>
        <begin position="55"/>
        <end position="67"/>
    </location>
</feature>
<organism evidence="2 3">
    <name type="scientific">Streptomyces cinnamoneus</name>
    <name type="common">Streptoverticillium cinnamoneum</name>
    <dbReference type="NCBI Taxonomy" id="53446"/>
    <lineage>
        <taxon>Bacteria</taxon>
        <taxon>Bacillati</taxon>
        <taxon>Actinomycetota</taxon>
        <taxon>Actinomycetes</taxon>
        <taxon>Kitasatosporales</taxon>
        <taxon>Streptomycetaceae</taxon>
        <taxon>Streptomyces</taxon>
        <taxon>Streptomyces cinnamoneus group</taxon>
    </lineage>
</organism>
<evidence type="ECO:0000313" key="2">
    <source>
        <dbReference type="EMBL" id="PHQ50317.1"/>
    </source>
</evidence>